<accession>A0A383E6X8</accession>
<dbReference type="EMBL" id="UINC01222883">
    <property type="protein sequence ID" value="SVE51848.1"/>
    <property type="molecule type" value="Genomic_DNA"/>
</dbReference>
<gene>
    <name evidence="1" type="ORF">METZ01_LOCUS504702</name>
</gene>
<reference evidence="1" key="1">
    <citation type="submission" date="2018-05" db="EMBL/GenBank/DDBJ databases">
        <authorList>
            <person name="Lanie J.A."/>
            <person name="Ng W.-L."/>
            <person name="Kazmierczak K.M."/>
            <person name="Andrzejewski T.M."/>
            <person name="Davidsen T.M."/>
            <person name="Wayne K.J."/>
            <person name="Tettelin H."/>
            <person name="Glass J.I."/>
            <person name="Rusch D."/>
            <person name="Podicherti R."/>
            <person name="Tsui H.-C.T."/>
            <person name="Winkler M.E."/>
        </authorList>
    </citation>
    <scope>NUCLEOTIDE SEQUENCE</scope>
</reference>
<feature type="non-terminal residue" evidence="1">
    <location>
        <position position="180"/>
    </location>
</feature>
<dbReference type="AlphaFoldDB" id="A0A383E6X8"/>
<sequence length="180" mass="20630">MGIMIECPGTVTGGKVKTEKRCHERNPIGNKTCRHCGHSLKRGGGLVYWIDWRDHGQRKRERIGPSKEAAELRLGEIRRALVEERYIDRDKGARMSLGELVRWYLTLPEVEAKRSWKRDVQLLRAVTLHLGDKTLIKDLNQGMMDGYATQRLMEDSPARKGERIRPATVNKERMAINAAL</sequence>
<protein>
    <recommendedName>
        <fullName evidence="2">Core-binding (CB) domain-containing protein</fullName>
    </recommendedName>
</protein>
<proteinExistence type="predicted"/>
<organism evidence="1">
    <name type="scientific">marine metagenome</name>
    <dbReference type="NCBI Taxonomy" id="408172"/>
    <lineage>
        <taxon>unclassified sequences</taxon>
        <taxon>metagenomes</taxon>
        <taxon>ecological metagenomes</taxon>
    </lineage>
</organism>
<evidence type="ECO:0000313" key="1">
    <source>
        <dbReference type="EMBL" id="SVE51848.1"/>
    </source>
</evidence>
<name>A0A383E6X8_9ZZZZ</name>
<evidence type="ECO:0008006" key="2">
    <source>
        <dbReference type="Google" id="ProtNLM"/>
    </source>
</evidence>